<protein>
    <recommendedName>
        <fullName evidence="3">NADP-dependent oxidoreductase domain-containing protein</fullName>
    </recommendedName>
</protein>
<dbReference type="Proteomes" id="UP000250266">
    <property type="component" value="Unassembled WGS sequence"/>
</dbReference>
<dbReference type="Gene3D" id="3.20.20.100">
    <property type="entry name" value="NADP-dependent oxidoreductase domain"/>
    <property type="match status" value="1"/>
</dbReference>
<gene>
    <name evidence="1" type="ORF">K432DRAFT_161419</name>
</gene>
<dbReference type="SUPFAM" id="SSF51430">
    <property type="entry name" value="NAD(P)-linked oxidoreductase"/>
    <property type="match status" value="1"/>
</dbReference>
<name>A0A8E2JAY3_9PEZI</name>
<dbReference type="EMBL" id="KV745272">
    <property type="protein sequence ID" value="OCK75813.1"/>
    <property type="molecule type" value="Genomic_DNA"/>
</dbReference>
<reference evidence="1 2" key="1">
    <citation type="journal article" date="2016" name="Nat. Commun.">
        <title>Ectomycorrhizal ecology is imprinted in the genome of the dominant symbiotic fungus Cenococcum geophilum.</title>
        <authorList>
            <consortium name="DOE Joint Genome Institute"/>
            <person name="Peter M."/>
            <person name="Kohler A."/>
            <person name="Ohm R.A."/>
            <person name="Kuo A."/>
            <person name="Krutzmann J."/>
            <person name="Morin E."/>
            <person name="Arend M."/>
            <person name="Barry K.W."/>
            <person name="Binder M."/>
            <person name="Choi C."/>
            <person name="Clum A."/>
            <person name="Copeland A."/>
            <person name="Grisel N."/>
            <person name="Haridas S."/>
            <person name="Kipfer T."/>
            <person name="LaButti K."/>
            <person name="Lindquist E."/>
            <person name="Lipzen A."/>
            <person name="Maire R."/>
            <person name="Meier B."/>
            <person name="Mihaltcheva S."/>
            <person name="Molinier V."/>
            <person name="Murat C."/>
            <person name="Poggeler S."/>
            <person name="Quandt C.A."/>
            <person name="Sperisen C."/>
            <person name="Tritt A."/>
            <person name="Tisserant E."/>
            <person name="Crous P.W."/>
            <person name="Henrissat B."/>
            <person name="Nehls U."/>
            <person name="Egli S."/>
            <person name="Spatafora J.W."/>
            <person name="Grigoriev I.V."/>
            <person name="Martin F.M."/>
        </authorList>
    </citation>
    <scope>NUCLEOTIDE SEQUENCE [LARGE SCALE GENOMIC DNA]</scope>
    <source>
        <strain evidence="1 2">CBS 459.81</strain>
    </source>
</reference>
<dbReference type="AlphaFoldDB" id="A0A8E2JAY3"/>
<organism evidence="1 2">
    <name type="scientific">Lepidopterella palustris CBS 459.81</name>
    <dbReference type="NCBI Taxonomy" id="1314670"/>
    <lineage>
        <taxon>Eukaryota</taxon>
        <taxon>Fungi</taxon>
        <taxon>Dikarya</taxon>
        <taxon>Ascomycota</taxon>
        <taxon>Pezizomycotina</taxon>
        <taxon>Dothideomycetes</taxon>
        <taxon>Pleosporomycetidae</taxon>
        <taxon>Mytilinidiales</taxon>
        <taxon>Argynnaceae</taxon>
        <taxon>Lepidopterella</taxon>
    </lineage>
</organism>
<dbReference type="OrthoDB" id="5357513at2759"/>
<accession>A0A8E2JAY3</accession>
<evidence type="ECO:0000313" key="1">
    <source>
        <dbReference type="EMBL" id="OCK75813.1"/>
    </source>
</evidence>
<keyword evidence="2" id="KW-1185">Reference proteome</keyword>
<evidence type="ECO:0008006" key="3">
    <source>
        <dbReference type="Google" id="ProtNLM"/>
    </source>
</evidence>
<dbReference type="InterPro" id="IPR036812">
    <property type="entry name" value="NAD(P)_OxRdtase_dom_sf"/>
</dbReference>
<proteinExistence type="predicted"/>
<evidence type="ECO:0000313" key="2">
    <source>
        <dbReference type="Proteomes" id="UP000250266"/>
    </source>
</evidence>
<sequence length="106" mass="11682">MTLDEPLQAWKILESYVPHGVHKLGISNFKLSMLETIHNQAFVKPFVVQIGPIRRTDTMLKPAKFCRENNIMYQSFGTLTGNPHLLKSEAASALGGAAEVSESVAL</sequence>